<keyword evidence="2" id="KW-0121">Carboxypeptidase</keyword>
<dbReference type="CDD" id="cd07025">
    <property type="entry name" value="Peptidase_S66"/>
    <property type="match status" value="1"/>
</dbReference>
<dbReference type="InterPro" id="IPR003507">
    <property type="entry name" value="S66_fam"/>
</dbReference>
<feature type="domain" description="LD-carboxypeptidase C-terminal" evidence="7">
    <location>
        <begin position="215"/>
        <end position="331"/>
    </location>
</feature>
<dbReference type="Gene3D" id="3.40.50.10740">
    <property type="entry name" value="Class I glutamine amidotransferase-like"/>
    <property type="match status" value="1"/>
</dbReference>
<dbReference type="SUPFAM" id="SSF141986">
    <property type="entry name" value="LD-carboxypeptidase A C-terminal domain-like"/>
    <property type="match status" value="1"/>
</dbReference>
<keyword evidence="3" id="KW-0645">Protease</keyword>
<evidence type="ECO:0000256" key="1">
    <source>
        <dbReference type="ARBA" id="ARBA00010233"/>
    </source>
</evidence>
<evidence type="ECO:0000256" key="2">
    <source>
        <dbReference type="ARBA" id="ARBA00022645"/>
    </source>
</evidence>
<dbReference type="InterPro" id="IPR040921">
    <property type="entry name" value="Peptidase_S66C"/>
</dbReference>
<dbReference type="RefSeq" id="WP_259412739.1">
    <property type="nucleotide sequence ID" value="NZ_JANWGH010000001.1"/>
</dbReference>
<feature type="domain" description="LD-carboxypeptidase N-terminal" evidence="6">
    <location>
        <begin position="45"/>
        <end position="162"/>
    </location>
</feature>
<comment type="similarity">
    <text evidence="1">Belongs to the peptidase S66 family.</text>
</comment>
<dbReference type="InterPro" id="IPR029062">
    <property type="entry name" value="Class_I_gatase-like"/>
</dbReference>
<dbReference type="Gene3D" id="3.50.30.60">
    <property type="entry name" value="LD-carboxypeptidase A C-terminal domain-like"/>
    <property type="match status" value="1"/>
</dbReference>
<dbReference type="Pfam" id="PF17676">
    <property type="entry name" value="Peptidase_S66C"/>
    <property type="match status" value="1"/>
</dbReference>
<gene>
    <name evidence="8" type="ORF">NY014_01390</name>
</gene>
<dbReference type="Pfam" id="PF02016">
    <property type="entry name" value="Peptidase_S66"/>
    <property type="match status" value="1"/>
</dbReference>
<dbReference type="PANTHER" id="PTHR30237">
    <property type="entry name" value="MURAMOYLTETRAPEPTIDE CARBOXYPEPTIDASE"/>
    <property type="match status" value="1"/>
</dbReference>
<evidence type="ECO:0000313" key="9">
    <source>
        <dbReference type="Proteomes" id="UP001206788"/>
    </source>
</evidence>
<dbReference type="Proteomes" id="UP001206788">
    <property type="component" value="Unassembled WGS sequence"/>
</dbReference>
<evidence type="ECO:0000256" key="5">
    <source>
        <dbReference type="ARBA" id="ARBA00022825"/>
    </source>
</evidence>
<dbReference type="PIRSF" id="PIRSF028757">
    <property type="entry name" value="LD-carboxypeptidase"/>
    <property type="match status" value="1"/>
</dbReference>
<evidence type="ECO:0000256" key="3">
    <source>
        <dbReference type="ARBA" id="ARBA00022670"/>
    </source>
</evidence>
<evidence type="ECO:0000313" key="8">
    <source>
        <dbReference type="EMBL" id="MCS5489062.1"/>
    </source>
</evidence>
<protein>
    <submittedName>
        <fullName evidence="8">LD-carboxypeptidase</fullName>
    </submittedName>
</protein>
<name>A0ABT2G1B1_9BACT</name>
<dbReference type="InterPro" id="IPR040449">
    <property type="entry name" value="Peptidase_S66_N"/>
</dbReference>
<evidence type="ECO:0000259" key="6">
    <source>
        <dbReference type="Pfam" id="PF02016"/>
    </source>
</evidence>
<reference evidence="8 9" key="1">
    <citation type="submission" date="2022-08" db="EMBL/GenBank/DDBJ databases">
        <title>Algoriphagus sp. CAU 1643 isolated from mud.</title>
        <authorList>
            <person name="Kim W."/>
        </authorList>
    </citation>
    <scope>NUCLEOTIDE SEQUENCE [LARGE SCALE GENOMIC DNA]</scope>
    <source>
        <strain evidence="8 9">CAU 1643</strain>
    </source>
</reference>
<keyword evidence="5" id="KW-0720">Serine protease</keyword>
<keyword evidence="4" id="KW-0378">Hydrolase</keyword>
<dbReference type="InterPro" id="IPR027478">
    <property type="entry name" value="LdcA_N"/>
</dbReference>
<dbReference type="EMBL" id="JANWGH010000001">
    <property type="protein sequence ID" value="MCS5489062.1"/>
    <property type="molecule type" value="Genomic_DNA"/>
</dbReference>
<comment type="caution">
    <text evidence="8">The sequence shown here is derived from an EMBL/GenBank/DDBJ whole genome shotgun (WGS) entry which is preliminary data.</text>
</comment>
<accession>A0ABT2G1B1</accession>
<evidence type="ECO:0000256" key="4">
    <source>
        <dbReference type="ARBA" id="ARBA00022801"/>
    </source>
</evidence>
<organism evidence="8 9">
    <name type="scientific">Algoriphagus limi</name>
    <dbReference type="NCBI Taxonomy" id="2975273"/>
    <lineage>
        <taxon>Bacteria</taxon>
        <taxon>Pseudomonadati</taxon>
        <taxon>Bacteroidota</taxon>
        <taxon>Cytophagia</taxon>
        <taxon>Cytophagales</taxon>
        <taxon>Cyclobacteriaceae</taxon>
        <taxon>Algoriphagus</taxon>
    </lineage>
</organism>
<dbReference type="InterPro" id="IPR027461">
    <property type="entry name" value="Carboxypeptidase_A_C_sf"/>
</dbReference>
<sequence length="348" mass="38320">MQKRTFIKSLGIAAASLPFMGFSIEKDEFAKKPRYPNPIKKGDTVGLISPSAATADRMQFTFAKEAMEALGFKVKLGKNLQNRRGYLAGTDEERAADLNSMFADPEVKAIICIRGGSGAARILPLIDYSLIKKNPKPLLGYSDITALHQAIFSQTGLISFHGPNGTGSWNSFNVKQFEQLFFDQELLQFQNEQTKGDDLVIKSNRIQTLYPGTVSGRILGGNLTVLTALSGTPYYTDFQNAILFIEDIGEDPYRIDRMMSTLRLNGTLDKIKGFIFGQCNDCEPGGGYGSLTVDQVLDDYILPLKIPAYSGAMIGHISKQFIVPHGALVEMNAEMGNFTLKEPIFKES</sequence>
<evidence type="ECO:0000259" key="7">
    <source>
        <dbReference type="Pfam" id="PF17676"/>
    </source>
</evidence>
<dbReference type="PANTHER" id="PTHR30237:SF2">
    <property type="entry name" value="MUREIN TETRAPEPTIDE CARBOXYPEPTIDASE"/>
    <property type="match status" value="1"/>
</dbReference>
<proteinExistence type="inferred from homology"/>
<dbReference type="SUPFAM" id="SSF52317">
    <property type="entry name" value="Class I glutamine amidotransferase-like"/>
    <property type="match status" value="1"/>
</dbReference>
<keyword evidence="9" id="KW-1185">Reference proteome</keyword>